<gene>
    <name evidence="1" type="ORF">DEQ80_08155</name>
</gene>
<dbReference type="NCBIfam" id="NF041539">
    <property type="entry name" value="choice_anch_R"/>
    <property type="match status" value="1"/>
</dbReference>
<accession>A0A3D1JHU4</accession>
<organism evidence="1 2">
    <name type="scientific">Anaerolinea thermolimosa</name>
    <dbReference type="NCBI Taxonomy" id="229919"/>
    <lineage>
        <taxon>Bacteria</taxon>
        <taxon>Bacillati</taxon>
        <taxon>Chloroflexota</taxon>
        <taxon>Anaerolineae</taxon>
        <taxon>Anaerolineales</taxon>
        <taxon>Anaerolineaceae</taxon>
        <taxon>Anaerolinea</taxon>
    </lineage>
</organism>
<name>A0A3D1JHU4_9CHLR</name>
<dbReference type="STRING" id="229919.GCA_001050195_03385"/>
<dbReference type="EMBL" id="DPBP01000031">
    <property type="protein sequence ID" value="HCE17817.1"/>
    <property type="molecule type" value="Genomic_DNA"/>
</dbReference>
<reference evidence="1 2" key="1">
    <citation type="journal article" date="2018" name="Nat. Biotechnol.">
        <title>A standardized bacterial taxonomy based on genome phylogeny substantially revises the tree of life.</title>
        <authorList>
            <person name="Parks D.H."/>
            <person name="Chuvochina M."/>
            <person name="Waite D.W."/>
            <person name="Rinke C."/>
            <person name="Skarshewski A."/>
            <person name="Chaumeil P.A."/>
            <person name="Hugenholtz P."/>
        </authorList>
    </citation>
    <scope>NUCLEOTIDE SEQUENCE [LARGE SCALE GENOMIC DNA]</scope>
    <source>
        <strain evidence="1">UBA8781</strain>
    </source>
</reference>
<sequence length="504" mass="55177">MGWGVYFESRDFSRPLPAAGLTFRVQRLTWSEEGGPQLGEVQAVGDLPALESLVGWLRCPVTVLDDYGSPAWWGYVHAVQIFLDGVVFRATLEGMANRVAVRWADENPQMEETGQAYQHQTAWLDDLPSQRAFGVKEMIFSLGEASQAEAEAACRTHLMTRRLPQVQALPGERVGRPCAVLDLRGWFDTLRWRFWSEPRGYAGNIQSGGREASFGHSLAVQRVAQSFSSGLAGGWELSEVWVKLWKVGAPSDQVVVSLCADQNGLPGTVLASVSLSTGEIASEPGWVKVFFPEALMLTGGTMYWVVLARSGGISATQYFGVRREEDARIPSGAFKVFNGTTWVNEVAPGHLVMGVLGRQESTEQLAAVAGAAGGGQFLRGVRIRQASGVKAHLFRAGKWNALEEVCRLLQMGTAGGERLLARVNPERVLVVEKRPGPEQPTLRILPGGEVVHLNGRRLLPGENPAGRWAVLDHLVRMEGKVGAPEVVYLTRAEWRDNGVRVSWE</sequence>
<dbReference type="Proteomes" id="UP000264141">
    <property type="component" value="Unassembled WGS sequence"/>
</dbReference>
<protein>
    <submittedName>
        <fullName evidence="1">Uncharacterized protein</fullName>
    </submittedName>
</protein>
<dbReference type="AlphaFoldDB" id="A0A3D1JHU4"/>
<comment type="caution">
    <text evidence="1">The sequence shown here is derived from an EMBL/GenBank/DDBJ whole genome shotgun (WGS) entry which is preliminary data.</text>
</comment>
<evidence type="ECO:0000313" key="2">
    <source>
        <dbReference type="Proteomes" id="UP000264141"/>
    </source>
</evidence>
<proteinExistence type="predicted"/>
<evidence type="ECO:0000313" key="1">
    <source>
        <dbReference type="EMBL" id="HCE17817.1"/>
    </source>
</evidence>